<evidence type="ECO:0000313" key="14">
    <source>
        <dbReference type="Proteomes" id="UP000192042"/>
    </source>
</evidence>
<dbReference type="Pfam" id="PF03331">
    <property type="entry name" value="LpxC"/>
    <property type="match status" value="1"/>
</dbReference>
<keyword evidence="7 12" id="KW-0479">Metal-binding</keyword>
<dbReference type="KEGG" id="nja:NSJP_1062"/>
<evidence type="ECO:0000256" key="12">
    <source>
        <dbReference type="HAMAP-Rule" id="MF_00388"/>
    </source>
</evidence>
<evidence type="ECO:0000256" key="11">
    <source>
        <dbReference type="ARBA" id="ARBA00024535"/>
    </source>
</evidence>
<dbReference type="GO" id="GO:0103117">
    <property type="term" value="F:UDP-3-O-acyl-N-acetylglucosamine deacetylase activity"/>
    <property type="evidence" value="ECO:0007669"/>
    <property type="project" value="UniProtKB-UniRule"/>
</dbReference>
<evidence type="ECO:0000256" key="2">
    <source>
        <dbReference type="ARBA" id="ARBA00002923"/>
    </source>
</evidence>
<keyword evidence="6 12" id="KW-0441">Lipid A biosynthesis</keyword>
<dbReference type="Gene3D" id="3.30.1700.10">
    <property type="entry name" value="lpxc deacetylase, domain 2"/>
    <property type="match status" value="1"/>
</dbReference>
<dbReference type="Proteomes" id="UP000192042">
    <property type="component" value="Chromosome I"/>
</dbReference>
<keyword evidence="14" id="KW-1185">Reference proteome</keyword>
<name>A0A1W1I2L4_9BACT</name>
<dbReference type="EMBL" id="LT828648">
    <property type="protein sequence ID" value="SLM47234.1"/>
    <property type="molecule type" value="Genomic_DNA"/>
</dbReference>
<dbReference type="AlphaFoldDB" id="A0A1W1I2L4"/>
<feature type="active site" description="Proton donor" evidence="12">
    <location>
        <position position="262"/>
    </location>
</feature>
<evidence type="ECO:0000256" key="1">
    <source>
        <dbReference type="ARBA" id="ARBA00001947"/>
    </source>
</evidence>
<comment type="similarity">
    <text evidence="12">Belongs to the LpxC family.</text>
</comment>
<organism evidence="13 14">
    <name type="scientific">Nitrospira japonica</name>
    <dbReference type="NCBI Taxonomy" id="1325564"/>
    <lineage>
        <taxon>Bacteria</taxon>
        <taxon>Pseudomonadati</taxon>
        <taxon>Nitrospirota</taxon>
        <taxon>Nitrospiria</taxon>
        <taxon>Nitrospirales</taxon>
        <taxon>Nitrospiraceae</taxon>
        <taxon>Nitrospira</taxon>
    </lineage>
</organism>
<reference evidence="13 14" key="1">
    <citation type="submission" date="2017-03" db="EMBL/GenBank/DDBJ databases">
        <authorList>
            <person name="Afonso C.L."/>
            <person name="Miller P.J."/>
            <person name="Scott M.A."/>
            <person name="Spackman E."/>
            <person name="Goraichik I."/>
            <person name="Dimitrov K.M."/>
            <person name="Suarez D.L."/>
            <person name="Swayne D.E."/>
        </authorList>
    </citation>
    <scope>NUCLEOTIDE SEQUENCE [LARGE SCALE GENOMIC DNA]</scope>
    <source>
        <strain evidence="13">Genome sequencing of Nitrospira japonica strain NJ11</strain>
    </source>
</reference>
<evidence type="ECO:0000256" key="5">
    <source>
        <dbReference type="ARBA" id="ARBA00022516"/>
    </source>
</evidence>
<gene>
    <name evidence="12 13" type="primary">lpxC</name>
    <name evidence="13" type="ORF">NSJP_1062</name>
</gene>
<keyword evidence="8 12" id="KW-0378">Hydrolase</keyword>
<dbReference type="PANTHER" id="PTHR33694:SF1">
    <property type="entry name" value="UDP-3-O-ACYL-N-ACETYLGLUCOSAMINE DEACETYLASE 1, MITOCHONDRIAL-RELATED"/>
    <property type="match status" value="1"/>
</dbReference>
<dbReference type="SUPFAM" id="SSF54211">
    <property type="entry name" value="Ribosomal protein S5 domain 2-like"/>
    <property type="match status" value="2"/>
</dbReference>
<proteinExistence type="inferred from homology"/>
<feature type="binding site" evidence="12">
    <location>
        <position position="78"/>
    </location>
    <ligand>
        <name>Zn(2+)</name>
        <dbReference type="ChEBI" id="CHEBI:29105"/>
    </ligand>
</feature>
<comment type="pathway">
    <text evidence="3 12">Glycolipid biosynthesis; lipid IV(A) biosynthesis; lipid IV(A) from (3R)-3-hydroxytetradecanoyl-[acyl-carrier-protein] and UDP-N-acetyl-alpha-D-glucosamine: step 2/6.</text>
</comment>
<evidence type="ECO:0000256" key="8">
    <source>
        <dbReference type="ARBA" id="ARBA00022801"/>
    </source>
</evidence>
<accession>A0A1W1I2L4</accession>
<dbReference type="Gene3D" id="3.30.230.20">
    <property type="entry name" value="lpxc deacetylase, domain 1"/>
    <property type="match status" value="1"/>
</dbReference>
<comment type="function">
    <text evidence="2 12">Catalyzes the hydrolysis of UDP-3-O-myristoyl-N-acetylglucosamine to form UDP-3-O-myristoylglucosamine and acetate, the committed step in lipid A biosynthesis.</text>
</comment>
<dbReference type="STRING" id="1325564.NSJP_1062"/>
<dbReference type="InterPro" id="IPR011334">
    <property type="entry name" value="UDP-acyl_GlcNac_deAcase_C"/>
</dbReference>
<comment type="cofactor">
    <cofactor evidence="1 12">
        <name>Zn(2+)</name>
        <dbReference type="ChEBI" id="CHEBI:29105"/>
    </cofactor>
</comment>
<evidence type="ECO:0000256" key="9">
    <source>
        <dbReference type="ARBA" id="ARBA00022833"/>
    </source>
</evidence>
<dbReference type="GO" id="GO:0046872">
    <property type="term" value="F:metal ion binding"/>
    <property type="evidence" value="ECO:0007669"/>
    <property type="project" value="UniProtKB-KW"/>
</dbReference>
<dbReference type="PANTHER" id="PTHR33694">
    <property type="entry name" value="UDP-3-O-ACYL-N-ACETYLGLUCOSAMINE DEACETYLASE 1, MITOCHONDRIAL-RELATED"/>
    <property type="match status" value="1"/>
</dbReference>
<keyword evidence="10 12" id="KW-0443">Lipid metabolism</keyword>
<dbReference type="GO" id="GO:0009245">
    <property type="term" value="P:lipid A biosynthetic process"/>
    <property type="evidence" value="ECO:0007669"/>
    <property type="project" value="UniProtKB-UniRule"/>
</dbReference>
<dbReference type="UniPathway" id="UPA00359">
    <property type="reaction ID" value="UER00478"/>
</dbReference>
<dbReference type="EC" id="3.5.1.108" evidence="4 12"/>
<evidence type="ECO:0000256" key="7">
    <source>
        <dbReference type="ARBA" id="ARBA00022723"/>
    </source>
</evidence>
<evidence type="ECO:0000256" key="6">
    <source>
        <dbReference type="ARBA" id="ARBA00022556"/>
    </source>
</evidence>
<dbReference type="NCBIfam" id="TIGR00325">
    <property type="entry name" value="lpxC"/>
    <property type="match status" value="1"/>
</dbReference>
<feature type="binding site" evidence="12">
    <location>
        <position position="239"/>
    </location>
    <ligand>
        <name>Zn(2+)</name>
        <dbReference type="ChEBI" id="CHEBI:29105"/>
    </ligand>
</feature>
<keyword evidence="5 12" id="KW-0444">Lipid biosynthesis</keyword>
<dbReference type="HAMAP" id="MF_00388">
    <property type="entry name" value="LpxC"/>
    <property type="match status" value="1"/>
</dbReference>
<dbReference type="GO" id="GO:0016020">
    <property type="term" value="C:membrane"/>
    <property type="evidence" value="ECO:0007669"/>
    <property type="project" value="GOC"/>
</dbReference>
<evidence type="ECO:0000256" key="4">
    <source>
        <dbReference type="ARBA" id="ARBA00012745"/>
    </source>
</evidence>
<dbReference type="InterPro" id="IPR004463">
    <property type="entry name" value="UDP-acyl_GlcNac_deAcase"/>
</dbReference>
<keyword evidence="9 12" id="KW-0862">Zinc</keyword>
<dbReference type="InterPro" id="IPR015870">
    <property type="entry name" value="UDP-acyl_N-AcGlcN_deAcase_N"/>
</dbReference>
<evidence type="ECO:0000256" key="10">
    <source>
        <dbReference type="ARBA" id="ARBA00023098"/>
    </source>
</evidence>
<dbReference type="RefSeq" id="WP_172834167.1">
    <property type="nucleotide sequence ID" value="NZ_LT828648.1"/>
</dbReference>
<evidence type="ECO:0000313" key="13">
    <source>
        <dbReference type="EMBL" id="SLM47234.1"/>
    </source>
</evidence>
<comment type="catalytic activity">
    <reaction evidence="11 12">
        <text>a UDP-3-O-[(3R)-3-hydroxyacyl]-N-acetyl-alpha-D-glucosamine + H2O = a UDP-3-O-[(3R)-3-hydroxyacyl]-alpha-D-glucosamine + acetate</text>
        <dbReference type="Rhea" id="RHEA:67816"/>
        <dbReference type="ChEBI" id="CHEBI:15377"/>
        <dbReference type="ChEBI" id="CHEBI:30089"/>
        <dbReference type="ChEBI" id="CHEBI:137740"/>
        <dbReference type="ChEBI" id="CHEBI:173225"/>
        <dbReference type="EC" id="3.5.1.108"/>
    </reaction>
</comment>
<evidence type="ECO:0000256" key="3">
    <source>
        <dbReference type="ARBA" id="ARBA00005002"/>
    </source>
</evidence>
<protein>
    <recommendedName>
        <fullName evidence="4 12">UDP-3-O-acyl-N-acetylglucosamine deacetylase</fullName>
        <shortName evidence="12">UDP-3-O-acyl-GlcNAc deacetylase</shortName>
        <ecNumber evidence="4 12">3.5.1.108</ecNumber>
    </recommendedName>
    <alternativeName>
        <fullName evidence="12">UDP-3-O-[R-3-hydroxymyristoyl]-N-acetylglucosamine deacetylase</fullName>
    </alternativeName>
</protein>
<dbReference type="InterPro" id="IPR020568">
    <property type="entry name" value="Ribosomal_Su5_D2-typ_SF"/>
</dbReference>
<sequence length="316" mass="34240">MRLQQTLANTITCTGVGLHSGQPVTMTMRPAPPDTGVVFVNRNGHAGDSLAATVRHLVPTELCTAISGNGFQVKTIEHVLAALAGLNVDNVFVEVDAGEAPVMDGSSASFVRLIRSAGLISQAKRQPYLKMTRPLEVVDGSRRIRIEPSSMPRITYSIQYNHPLIQTQTYTYEYSADAFESEIADARTFGFLEEVEALWARGLGRGGNLDNTVVLSKDGVLNESGLRFADEFVRHKVLDLIGDFALLGVPFIGHLVADRSGHALHTKLVKQILDHPDCWVLLNADHNIDHSLTVPEFLSPVSTSRPAAPVALQAAS</sequence>
<feature type="binding site" evidence="12">
    <location>
        <position position="235"/>
    </location>
    <ligand>
        <name>Zn(2+)</name>
        <dbReference type="ChEBI" id="CHEBI:29105"/>
    </ligand>
</feature>